<proteinExistence type="predicted"/>
<dbReference type="AlphaFoldDB" id="A0A1G9HJF4"/>
<reference evidence="3" key="1">
    <citation type="submission" date="2016-10" db="EMBL/GenBank/DDBJ databases">
        <authorList>
            <person name="Varghese N."/>
            <person name="Submissions S."/>
        </authorList>
    </citation>
    <scope>NUCLEOTIDE SEQUENCE [LARGE SCALE GENOMIC DNA]</scope>
    <source>
        <strain evidence="3">CGMCC 1.8895</strain>
    </source>
</reference>
<evidence type="ECO:0000313" key="2">
    <source>
        <dbReference type="EMBL" id="SDL12874.1"/>
    </source>
</evidence>
<evidence type="ECO:0000259" key="1">
    <source>
        <dbReference type="Pfam" id="PF13274"/>
    </source>
</evidence>
<sequence length="173" mass="20472">MEKTRIKYFTSLDNIIGLMKKELGEKISPLRLQKTLYFLFAYYGASYGSMSESKEYKESQNEMMNLPPYLFNAEFEAWQYGPVLREVYFGHKYNNFVEECEFDPSNIEIQDETMRVEVIEYLKELIRNTSEVSDFGLVERSHEDDEWNAKISIQGTMDNDNIIEEYKEIVNGK</sequence>
<dbReference type="InterPro" id="IPR025272">
    <property type="entry name" value="SocA_Panacea"/>
</dbReference>
<accession>A0A1G9HJF4</accession>
<evidence type="ECO:0000313" key="3">
    <source>
        <dbReference type="Proteomes" id="UP000199008"/>
    </source>
</evidence>
<dbReference type="Pfam" id="PF13274">
    <property type="entry name" value="SocA_Panacea"/>
    <property type="match status" value="1"/>
</dbReference>
<name>A0A1G9HJF4_9BACL</name>
<organism evidence="2 3">
    <name type="scientific">Lacicoccus qingdaonensis</name>
    <dbReference type="NCBI Taxonomy" id="576118"/>
    <lineage>
        <taxon>Bacteria</taxon>
        <taxon>Bacillati</taxon>
        <taxon>Bacillota</taxon>
        <taxon>Bacilli</taxon>
        <taxon>Bacillales</taxon>
        <taxon>Salinicoccaceae</taxon>
        <taxon>Lacicoccus</taxon>
    </lineage>
</organism>
<dbReference type="EMBL" id="FNFY01000024">
    <property type="protein sequence ID" value="SDL12874.1"/>
    <property type="molecule type" value="Genomic_DNA"/>
</dbReference>
<dbReference type="OrthoDB" id="9799173at2"/>
<feature type="domain" description="Antitoxin SocA-like Panacea" evidence="1">
    <location>
        <begin position="70"/>
        <end position="147"/>
    </location>
</feature>
<keyword evidence="3" id="KW-1185">Reference proteome</keyword>
<protein>
    <submittedName>
        <fullName evidence="2">Uncharacterized phage-associated protein</fullName>
    </submittedName>
</protein>
<dbReference type="STRING" id="576118.SAMN05216216_1244"/>
<dbReference type="RefSeq" id="WP_092987452.1">
    <property type="nucleotide sequence ID" value="NZ_FNFY01000024.1"/>
</dbReference>
<gene>
    <name evidence="2" type="ORF">SAMN05216216_1244</name>
</gene>
<dbReference type="Proteomes" id="UP000199008">
    <property type="component" value="Unassembled WGS sequence"/>
</dbReference>